<keyword evidence="3 10" id="KW-0812">Transmembrane</keyword>
<feature type="region of interest" description="Disordered" evidence="9">
    <location>
        <begin position="317"/>
        <end position="342"/>
    </location>
</feature>
<proteinExistence type="inferred from homology"/>
<evidence type="ECO:0000256" key="9">
    <source>
        <dbReference type="SAM" id="MobiDB-lite"/>
    </source>
</evidence>
<evidence type="ECO:0000256" key="3">
    <source>
        <dbReference type="ARBA" id="ARBA00022692"/>
    </source>
</evidence>
<evidence type="ECO:0000313" key="15">
    <source>
        <dbReference type="Proteomes" id="UP000186905"/>
    </source>
</evidence>
<dbReference type="InterPro" id="IPR004090">
    <property type="entry name" value="Chemotax_Me-accpt_rcpt"/>
</dbReference>
<keyword evidence="15" id="KW-1185">Reference proteome</keyword>
<dbReference type="PROSITE" id="PS50192">
    <property type="entry name" value="T_SNARE"/>
    <property type="match status" value="1"/>
</dbReference>
<reference evidence="14 15" key="1">
    <citation type="submission" date="2016-09" db="EMBL/GenBank/DDBJ databases">
        <title>Photobacterium proteolyticum sp. nov. a protease producing bacterium isolated from ocean sediments of Laizhou Bay.</title>
        <authorList>
            <person name="Li Y."/>
        </authorList>
    </citation>
    <scope>NUCLEOTIDE SEQUENCE [LARGE SCALE GENOMIC DNA]</scope>
    <source>
        <strain evidence="14 15">13-12</strain>
    </source>
</reference>
<organism evidence="14 15">
    <name type="scientific">Photobacterium proteolyticum</name>
    <dbReference type="NCBI Taxonomy" id="1903952"/>
    <lineage>
        <taxon>Bacteria</taxon>
        <taxon>Pseudomonadati</taxon>
        <taxon>Pseudomonadota</taxon>
        <taxon>Gammaproteobacteria</taxon>
        <taxon>Vibrionales</taxon>
        <taxon>Vibrionaceae</taxon>
        <taxon>Photobacterium</taxon>
    </lineage>
</organism>
<feature type="transmembrane region" description="Helical" evidence="10">
    <location>
        <begin position="13"/>
        <end position="35"/>
    </location>
</feature>
<evidence type="ECO:0000256" key="1">
    <source>
        <dbReference type="ARBA" id="ARBA00004429"/>
    </source>
</evidence>
<dbReference type="SMART" id="SM00304">
    <property type="entry name" value="HAMP"/>
    <property type="match status" value="1"/>
</dbReference>
<evidence type="ECO:0000256" key="6">
    <source>
        <dbReference type="ARBA" id="ARBA00023224"/>
    </source>
</evidence>
<gene>
    <name evidence="14" type="ORF">BIT28_24740</name>
</gene>
<evidence type="ECO:0000256" key="4">
    <source>
        <dbReference type="ARBA" id="ARBA00022989"/>
    </source>
</evidence>
<evidence type="ECO:0000256" key="2">
    <source>
        <dbReference type="ARBA" id="ARBA00022519"/>
    </source>
</evidence>
<sequence>MLWFRNLSFRWKFITPIMLVVTLFSGLFATIVLVLKDQADASKILTDEMQPVLEQLEDGYRDIYQVITAGQGMILSQRDPAQLQYHTEEFNDNSAKALLRFQSPQALIDNGFLGAESEQTLQKLNASYAKWLQYYQTMIEQPDLAGMYYQEHRIQIEEDFNTLRTSLLAIRDEIQLAQLDLKQQLVAKSELISLIIEGGITVTIIFSALIAWLVSRLVSAPLKRLSLAMNDIAVGHGDLTQRIQEDSKDEIGMLANSFNEFVSRIHIMIIEVALTLQAVQSETGRIQQETLGVVSNASRQQGESTQAATAVNEMSATSDTVTEHANEAAQATQSASSESQTARDMLSDTVVSIHKLAEEIESSSVVISHLERDVGNIASILDVIRGIADQTNLLALNAAIEAARAGEQGRGFAVVADEVRTLASKTQDSTGEIQVMIERLQQGARAAVQAMESSRESSTYTVQQANTANDSIDAISQSISVINEMNLQIAAAATQQSQVSDSINRNVQEIASMSHDMVGKVKTTEQGFEMLTTQCAQLEELVGQFRT</sequence>
<evidence type="ECO:0000256" key="7">
    <source>
        <dbReference type="ARBA" id="ARBA00029447"/>
    </source>
</evidence>
<dbReference type="Pfam" id="PF00672">
    <property type="entry name" value="HAMP"/>
    <property type="match status" value="1"/>
</dbReference>
<protein>
    <submittedName>
        <fullName evidence="14">Chemotaxis protein</fullName>
    </submittedName>
</protein>
<comment type="caution">
    <text evidence="14">The sequence shown here is derived from an EMBL/GenBank/DDBJ whole genome shotgun (WGS) entry which is preliminary data.</text>
</comment>
<feature type="domain" description="Methyl-accepting transducer" evidence="11">
    <location>
        <begin position="275"/>
        <end position="511"/>
    </location>
</feature>
<dbReference type="PROSITE" id="PS50885">
    <property type="entry name" value="HAMP"/>
    <property type="match status" value="1"/>
</dbReference>
<keyword evidence="4 10" id="KW-1133">Transmembrane helix</keyword>
<dbReference type="InterPro" id="IPR000727">
    <property type="entry name" value="T_SNARE_dom"/>
</dbReference>
<feature type="domain" description="T-SNARE coiled-coil homology" evidence="12">
    <location>
        <begin position="462"/>
        <end position="524"/>
    </location>
</feature>
<dbReference type="FunFam" id="1.10.287.950:FF:000001">
    <property type="entry name" value="Methyl-accepting chemotaxis sensory transducer"/>
    <property type="match status" value="1"/>
</dbReference>
<feature type="compositionally biased region" description="Low complexity" evidence="9">
    <location>
        <begin position="327"/>
        <end position="342"/>
    </location>
</feature>
<keyword evidence="2" id="KW-0997">Cell inner membrane</keyword>
<dbReference type="PRINTS" id="PR00260">
    <property type="entry name" value="CHEMTRNSDUCR"/>
</dbReference>
<dbReference type="GO" id="GO:0007165">
    <property type="term" value="P:signal transduction"/>
    <property type="evidence" value="ECO:0007669"/>
    <property type="project" value="UniProtKB-KW"/>
</dbReference>
<dbReference type="Gene3D" id="1.10.287.950">
    <property type="entry name" value="Methyl-accepting chemotaxis protein"/>
    <property type="match status" value="1"/>
</dbReference>
<keyword evidence="2" id="KW-1003">Cell membrane</keyword>
<evidence type="ECO:0000256" key="10">
    <source>
        <dbReference type="SAM" id="Phobius"/>
    </source>
</evidence>
<name>A0A1Q9GCW0_9GAMM</name>
<feature type="domain" description="HAMP" evidence="13">
    <location>
        <begin position="216"/>
        <end position="270"/>
    </location>
</feature>
<dbReference type="PROSITE" id="PS50111">
    <property type="entry name" value="CHEMOTAXIS_TRANSDUC_2"/>
    <property type="match status" value="1"/>
</dbReference>
<dbReference type="PANTHER" id="PTHR32089:SF119">
    <property type="entry name" value="METHYL-ACCEPTING CHEMOTAXIS PROTEIN CTPL"/>
    <property type="match status" value="1"/>
</dbReference>
<dbReference type="STRING" id="1903952.BIT28_24740"/>
<keyword evidence="5 10" id="KW-0472">Membrane</keyword>
<dbReference type="GO" id="GO:0005886">
    <property type="term" value="C:plasma membrane"/>
    <property type="evidence" value="ECO:0007669"/>
    <property type="project" value="UniProtKB-SubCell"/>
</dbReference>
<comment type="similarity">
    <text evidence="7">Belongs to the methyl-accepting chemotaxis (MCP) protein family.</text>
</comment>
<dbReference type="SUPFAM" id="SSF58104">
    <property type="entry name" value="Methyl-accepting chemotaxis protein (MCP) signaling domain"/>
    <property type="match status" value="1"/>
</dbReference>
<dbReference type="CDD" id="cd11386">
    <property type="entry name" value="MCP_signal"/>
    <property type="match status" value="1"/>
</dbReference>
<dbReference type="InterPro" id="IPR004089">
    <property type="entry name" value="MCPsignal_dom"/>
</dbReference>
<feature type="transmembrane region" description="Helical" evidence="10">
    <location>
        <begin position="191"/>
        <end position="214"/>
    </location>
</feature>
<dbReference type="GO" id="GO:0004888">
    <property type="term" value="F:transmembrane signaling receptor activity"/>
    <property type="evidence" value="ECO:0007669"/>
    <property type="project" value="InterPro"/>
</dbReference>
<accession>A0A1Q9GCW0</accession>
<dbReference type="PANTHER" id="PTHR32089">
    <property type="entry name" value="METHYL-ACCEPTING CHEMOTAXIS PROTEIN MCPB"/>
    <property type="match status" value="1"/>
</dbReference>
<dbReference type="GO" id="GO:0006935">
    <property type="term" value="P:chemotaxis"/>
    <property type="evidence" value="ECO:0007669"/>
    <property type="project" value="InterPro"/>
</dbReference>
<dbReference type="AlphaFoldDB" id="A0A1Q9GCW0"/>
<dbReference type="SMART" id="SM00283">
    <property type="entry name" value="MA"/>
    <property type="match status" value="1"/>
</dbReference>
<dbReference type="Pfam" id="PF00015">
    <property type="entry name" value="MCPsignal"/>
    <property type="match status" value="1"/>
</dbReference>
<dbReference type="Proteomes" id="UP000186905">
    <property type="component" value="Unassembled WGS sequence"/>
</dbReference>
<keyword evidence="6 8" id="KW-0807">Transducer</keyword>
<dbReference type="InterPro" id="IPR003660">
    <property type="entry name" value="HAMP_dom"/>
</dbReference>
<dbReference type="CDD" id="cd06225">
    <property type="entry name" value="HAMP"/>
    <property type="match status" value="1"/>
</dbReference>
<evidence type="ECO:0000313" key="14">
    <source>
        <dbReference type="EMBL" id="OLQ72228.1"/>
    </source>
</evidence>
<dbReference type="Gene3D" id="6.10.340.10">
    <property type="match status" value="1"/>
</dbReference>
<dbReference type="RefSeq" id="WP_075767205.1">
    <property type="nucleotide sequence ID" value="NZ_MJIL01000092.1"/>
</dbReference>
<evidence type="ECO:0000256" key="8">
    <source>
        <dbReference type="PROSITE-ProRule" id="PRU00284"/>
    </source>
</evidence>
<evidence type="ECO:0000259" key="12">
    <source>
        <dbReference type="PROSITE" id="PS50192"/>
    </source>
</evidence>
<comment type="subcellular location">
    <subcellularLocation>
        <location evidence="1">Cell inner membrane</location>
        <topology evidence="1">Multi-pass membrane protein</topology>
    </subcellularLocation>
</comment>
<dbReference type="EMBL" id="MJIL01000092">
    <property type="protein sequence ID" value="OLQ72228.1"/>
    <property type="molecule type" value="Genomic_DNA"/>
</dbReference>
<evidence type="ECO:0000256" key="5">
    <source>
        <dbReference type="ARBA" id="ARBA00023136"/>
    </source>
</evidence>
<evidence type="ECO:0000259" key="11">
    <source>
        <dbReference type="PROSITE" id="PS50111"/>
    </source>
</evidence>
<evidence type="ECO:0000259" key="13">
    <source>
        <dbReference type="PROSITE" id="PS50885"/>
    </source>
</evidence>